<evidence type="ECO:0000256" key="8">
    <source>
        <dbReference type="ARBA" id="ARBA00049244"/>
    </source>
</evidence>
<evidence type="ECO:0000256" key="4">
    <source>
        <dbReference type="ARBA" id="ARBA00022695"/>
    </source>
</evidence>
<dbReference type="EC" id="2.7.7.7" evidence="2"/>
<sequence>MGGAAARGPLFQFTMQPMGRRRRWRDVVERAQFNAQLRQLRDPVPGDNIGMALTEALHQAIETELGREQRPAHHFVNFAITAHGFTHAYQTANFTVGKFLQRTARLDEMLATLAGKLNSNEAFNPDRGFQVDVVFVSMPGPGSGRRKEHNAGRLCLDRENKKKQCIITIKNKDALCCARAIVTMRAHCYKDQGVDGFRDWDNLKRGRPLQQRQAQALRKFYGDHCLRHHVVSKQCQSIKVCLKCQAQYNVLPNKRHQCGYAKCPVCQEWVPIQYHKCYIQPVVENEEEPTEEGGGSMVAPPPPLFVYADFEAMQNAEGVFVANLLCYSSSEETTIHVLEGEDCALQFFRDLDDLTEVPDRESERTILVVFHNLKGFDGMFILHELYQQQREVADQLTVGAKVLSFRSGAVKFIDSLCFLPMPLASFPSTFNLTELKKGFFPHLFNTPDHQQYVGRIPDLEFYDPEGMMAKKKDELTRWHADQVRRNVRFDFRQEMMDYCKSDVALLKAGCEAFQQEFEWQAGFNPMAKCITIASACNLYWRKHHLTPDTIAVEPLGGWRGAQVNQSLKALQWLYYQEHLLPKEGASADRILNQSLKALQWLYYQEHLLPKEGASADRIRHVRNGGEQFVRTLVNSYFVDGYDPLTRTVYEFHGCLYHGCPTCYPMRDVKHYAVPDRSVEELYQATLSKRMALLRAGYTVIEMWECEWDRLVDYEPAVSQFLASFDLVAPLEPREAFFGGRTGAVALHAVAGEGEDIRYVDVTSLYPWVNKNCPYPNGHPKIITQPADQSLASYFGIATVDILPPAGLFHPVLPVRSGQKLTFPLCRACVQSEQAQPMLTRTQYCPHSEADRTLRGTWCTPELVKAVEKGYTLIKIHEVWHFPPEQRQTGLFADYVNTWLKLKQESAGWPSWCQTLEQKREYILRYQEREGIRLDISSIVKNPGRKATAKLMLNSFWGKFGERINKPTTVSVRDPAHLFSLISDAALDLSTLRLCTDDILEAVYTSVQDNAVKGTKTNIFVAAFTTCHARLKLYESLDTLQQQVLYYDTDSVIYRWRPGQPSITTGDFLGDMTDELDGDVITEFVSGGAKNYGYTTRAGKVVCKVRGFTLNVRGSAILNFHTMKENILSELDSPQDSRRNLNITTPYHFARDLEKKQIQVVPRVKQYGLVFDKRIIDVTTRSSYPYGYERIGDELDLLLDL</sequence>
<evidence type="ECO:0000256" key="5">
    <source>
        <dbReference type="ARBA" id="ARBA00022705"/>
    </source>
</evidence>
<comment type="catalytic activity">
    <reaction evidence="8">
        <text>DNA(n) + a 2'-deoxyribonucleoside 5'-triphosphate = DNA(n+1) + diphosphate</text>
        <dbReference type="Rhea" id="RHEA:22508"/>
        <dbReference type="Rhea" id="RHEA-COMP:17339"/>
        <dbReference type="Rhea" id="RHEA-COMP:17340"/>
        <dbReference type="ChEBI" id="CHEBI:33019"/>
        <dbReference type="ChEBI" id="CHEBI:61560"/>
        <dbReference type="ChEBI" id="CHEBI:173112"/>
        <dbReference type="EC" id="2.7.7.7"/>
    </reaction>
</comment>
<evidence type="ECO:0000256" key="1">
    <source>
        <dbReference type="ARBA" id="ARBA00005755"/>
    </source>
</evidence>
<evidence type="ECO:0000256" key="3">
    <source>
        <dbReference type="ARBA" id="ARBA00022679"/>
    </source>
</evidence>
<feature type="domain" description="DNA-directed DNA polymerase family B mitochondria/virus" evidence="9">
    <location>
        <begin position="365"/>
        <end position="544"/>
    </location>
</feature>
<keyword evidence="3" id="KW-0808">Transferase</keyword>
<gene>
    <name evidence="10" type="ORF">PEVE_00023063</name>
</gene>
<dbReference type="InterPro" id="IPR023211">
    <property type="entry name" value="DNA_pol_palm_dom_sf"/>
</dbReference>
<dbReference type="Gene3D" id="1.10.287.690">
    <property type="entry name" value="Helix hairpin bin"/>
    <property type="match status" value="1"/>
</dbReference>
<dbReference type="SUPFAM" id="SSF56672">
    <property type="entry name" value="DNA/RNA polymerases"/>
    <property type="match status" value="1"/>
</dbReference>
<evidence type="ECO:0000256" key="2">
    <source>
        <dbReference type="ARBA" id="ARBA00012417"/>
    </source>
</evidence>
<accession>A0ABN8M4E0</accession>
<dbReference type="InterPro" id="IPR004868">
    <property type="entry name" value="DNA-dir_DNA_pol_B_mt/vir"/>
</dbReference>
<keyword evidence="5" id="KW-0235">DNA replication</keyword>
<dbReference type="InterPro" id="IPR043502">
    <property type="entry name" value="DNA/RNA_pol_sf"/>
</dbReference>
<comment type="similarity">
    <text evidence="1">Belongs to the DNA polymerase type-B family.</text>
</comment>
<keyword evidence="11" id="KW-1185">Reference proteome</keyword>
<name>A0ABN8M4E0_9CNID</name>
<keyword evidence="6" id="KW-0239">DNA-directed DNA polymerase</keyword>
<organism evidence="10 11">
    <name type="scientific">Porites evermanni</name>
    <dbReference type="NCBI Taxonomy" id="104178"/>
    <lineage>
        <taxon>Eukaryota</taxon>
        <taxon>Metazoa</taxon>
        <taxon>Cnidaria</taxon>
        <taxon>Anthozoa</taxon>
        <taxon>Hexacorallia</taxon>
        <taxon>Scleractinia</taxon>
        <taxon>Fungiina</taxon>
        <taxon>Poritidae</taxon>
        <taxon>Porites</taxon>
    </lineage>
</organism>
<evidence type="ECO:0000256" key="7">
    <source>
        <dbReference type="ARBA" id="ARBA00023125"/>
    </source>
</evidence>
<dbReference type="Pfam" id="PF03175">
    <property type="entry name" value="DNA_pol_B_2"/>
    <property type="match status" value="2"/>
</dbReference>
<dbReference type="PANTHER" id="PTHR33568">
    <property type="entry name" value="DNA POLYMERASE"/>
    <property type="match status" value="1"/>
</dbReference>
<evidence type="ECO:0000313" key="11">
    <source>
        <dbReference type="Proteomes" id="UP001159427"/>
    </source>
</evidence>
<evidence type="ECO:0000259" key="9">
    <source>
        <dbReference type="Pfam" id="PF03175"/>
    </source>
</evidence>
<comment type="caution">
    <text evidence="10">The sequence shown here is derived from an EMBL/GenBank/DDBJ whole genome shotgun (WGS) entry which is preliminary data.</text>
</comment>
<dbReference type="EMBL" id="CALNXI010000306">
    <property type="protein sequence ID" value="CAH3024492.1"/>
    <property type="molecule type" value="Genomic_DNA"/>
</dbReference>
<dbReference type="PANTHER" id="PTHR33568:SF3">
    <property type="entry name" value="DNA-DIRECTED DNA POLYMERASE"/>
    <property type="match status" value="1"/>
</dbReference>
<dbReference type="Gene3D" id="3.30.420.10">
    <property type="entry name" value="Ribonuclease H-like superfamily/Ribonuclease H"/>
    <property type="match status" value="1"/>
</dbReference>
<dbReference type="Gene3D" id="3.90.1600.10">
    <property type="entry name" value="Palm domain of DNA polymerase"/>
    <property type="match status" value="1"/>
</dbReference>
<proteinExistence type="inferred from homology"/>
<dbReference type="InterPro" id="IPR012337">
    <property type="entry name" value="RNaseH-like_sf"/>
</dbReference>
<dbReference type="SUPFAM" id="SSF53098">
    <property type="entry name" value="Ribonuclease H-like"/>
    <property type="match status" value="1"/>
</dbReference>
<protein>
    <recommendedName>
        <fullName evidence="2">DNA-directed DNA polymerase</fullName>
        <ecNumber evidence="2">2.7.7.7</ecNumber>
    </recommendedName>
</protein>
<dbReference type="Proteomes" id="UP001159427">
    <property type="component" value="Unassembled WGS sequence"/>
</dbReference>
<dbReference type="Gene3D" id="3.40.960.10">
    <property type="entry name" value="VSR Endonuclease"/>
    <property type="match status" value="1"/>
</dbReference>
<dbReference type="InterPro" id="IPR036397">
    <property type="entry name" value="RNaseH_sf"/>
</dbReference>
<keyword evidence="4" id="KW-0548">Nucleotidyltransferase</keyword>
<keyword evidence="7" id="KW-0238">DNA-binding</keyword>
<feature type="domain" description="DNA-directed DNA polymerase family B mitochondria/virus" evidence="9">
    <location>
        <begin position="733"/>
        <end position="905"/>
    </location>
</feature>
<reference evidence="10 11" key="1">
    <citation type="submission" date="2022-05" db="EMBL/GenBank/DDBJ databases">
        <authorList>
            <consortium name="Genoscope - CEA"/>
            <person name="William W."/>
        </authorList>
    </citation>
    <scope>NUCLEOTIDE SEQUENCE [LARGE SCALE GENOMIC DNA]</scope>
</reference>
<evidence type="ECO:0000256" key="6">
    <source>
        <dbReference type="ARBA" id="ARBA00022932"/>
    </source>
</evidence>
<evidence type="ECO:0000313" key="10">
    <source>
        <dbReference type="EMBL" id="CAH3024492.1"/>
    </source>
</evidence>